<comment type="caution">
    <text evidence="1">The sequence shown here is derived from an EMBL/GenBank/DDBJ whole genome shotgun (WGS) entry which is preliminary data.</text>
</comment>
<dbReference type="Proteomes" id="UP000186594">
    <property type="component" value="Unassembled WGS sequence"/>
</dbReference>
<accession>A0A1U7LIN4</accession>
<proteinExistence type="predicted"/>
<sequence length="455" mass="51042">MHSPTTTSPLQSTNQARAEISNIQDNKKWELPATTVKNNKLPIKTLELPEKLISLPFIMEESTQTSLESPHDLFHVSGEATLSCPKKISQKPVDLSSQTCTPTLAIIPRKVRKLDPENFGDMSFSETFSIERLGTRQLDKNDHPRTSCRSERAINIRRRVKAISDQDIFSNSSAMNLSNSHRLSPVNTSTTYLRANVFVQTRYTGHEKKTPSQVDVQISSTLLNQLLLSVDYVSFIPIESVITHDNVADDMREESKDFTISTAANHDCMVADTQVLMSPFLPKNLSQDIIEAPLKCDNWNNLSKVTNLLTNLPKSLKKERLLIETSPPATSDALKDNKVVASRPLGLSQPLNRYTFSSPLLNRSSSSFRARPYFNMTKVDNVQPQKTLFNPKFQNIVAQNASIFVEANLPSQNFLKRGHPVPAVADTTSGNYNQFSEVRKAWSQESIEKRGILDI</sequence>
<protein>
    <submittedName>
        <fullName evidence="1">Uncharacterized protein</fullName>
    </submittedName>
</protein>
<keyword evidence="2" id="KW-1185">Reference proteome</keyword>
<evidence type="ECO:0000313" key="1">
    <source>
        <dbReference type="EMBL" id="OLL22526.1"/>
    </source>
</evidence>
<gene>
    <name evidence="1" type="ORF">NEOLI_004721</name>
</gene>
<evidence type="ECO:0000313" key="2">
    <source>
        <dbReference type="Proteomes" id="UP000186594"/>
    </source>
</evidence>
<dbReference type="AlphaFoldDB" id="A0A1U7LIN4"/>
<name>A0A1U7LIN4_NEOID</name>
<organism evidence="1 2">
    <name type="scientific">Neolecta irregularis (strain DAH-3)</name>
    <dbReference type="NCBI Taxonomy" id="1198029"/>
    <lineage>
        <taxon>Eukaryota</taxon>
        <taxon>Fungi</taxon>
        <taxon>Dikarya</taxon>
        <taxon>Ascomycota</taxon>
        <taxon>Taphrinomycotina</taxon>
        <taxon>Neolectales</taxon>
        <taxon>Neolectaceae</taxon>
        <taxon>Neolecta</taxon>
    </lineage>
</organism>
<dbReference type="EMBL" id="LXFE01003088">
    <property type="protein sequence ID" value="OLL22526.1"/>
    <property type="molecule type" value="Genomic_DNA"/>
</dbReference>
<reference evidence="1 2" key="1">
    <citation type="submission" date="2016-04" db="EMBL/GenBank/DDBJ databases">
        <title>Evolutionary innovation and constraint leading to complex multicellularity in the Ascomycota.</title>
        <authorList>
            <person name="Cisse O."/>
            <person name="Nguyen A."/>
            <person name="Hewitt D.A."/>
            <person name="Jedd G."/>
            <person name="Stajich J.E."/>
        </authorList>
    </citation>
    <scope>NUCLEOTIDE SEQUENCE [LARGE SCALE GENOMIC DNA]</scope>
    <source>
        <strain evidence="1 2">DAH-3</strain>
    </source>
</reference>